<keyword evidence="1" id="KW-0812">Transmembrane</keyword>
<accession>A0AA45HJ93</accession>
<keyword evidence="1" id="KW-0472">Membrane</keyword>
<comment type="caution">
    <text evidence="2">The sequence shown here is derived from an EMBL/GenBank/DDBJ whole genome shotgun (WGS) entry which is preliminary data.</text>
</comment>
<evidence type="ECO:0008006" key="4">
    <source>
        <dbReference type="Google" id="ProtNLM"/>
    </source>
</evidence>
<dbReference type="AlphaFoldDB" id="A0AA45HJ93"/>
<evidence type="ECO:0000256" key="1">
    <source>
        <dbReference type="SAM" id="Phobius"/>
    </source>
</evidence>
<feature type="transmembrane region" description="Helical" evidence="1">
    <location>
        <begin position="36"/>
        <end position="53"/>
    </location>
</feature>
<name>A0AA45HJ93_9BACT</name>
<reference evidence="2 3" key="1">
    <citation type="submission" date="2018-05" db="EMBL/GenBank/DDBJ databases">
        <title>Genomic Encyclopedia of Type Strains, Phase IV (KMG-IV): sequencing the most valuable type-strain genomes for metagenomic binning, comparative biology and taxonomic classification.</title>
        <authorList>
            <person name="Goeker M."/>
        </authorList>
    </citation>
    <scope>NUCLEOTIDE SEQUENCE [LARGE SCALE GENOMIC DNA]</scope>
    <source>
        <strain evidence="2 3">DSM 24906</strain>
    </source>
</reference>
<dbReference type="EMBL" id="QGGI01000003">
    <property type="protein sequence ID" value="PWJ95913.1"/>
    <property type="molecule type" value="Genomic_DNA"/>
</dbReference>
<feature type="transmembrane region" description="Helical" evidence="1">
    <location>
        <begin position="7"/>
        <end position="30"/>
    </location>
</feature>
<proteinExistence type="predicted"/>
<organism evidence="2 3">
    <name type="scientific">Oceanotoga teriensis</name>
    <dbReference type="NCBI Taxonomy" id="515440"/>
    <lineage>
        <taxon>Bacteria</taxon>
        <taxon>Thermotogati</taxon>
        <taxon>Thermotogota</taxon>
        <taxon>Thermotogae</taxon>
        <taxon>Petrotogales</taxon>
        <taxon>Petrotogaceae</taxon>
        <taxon>Oceanotoga</taxon>
    </lineage>
</organism>
<keyword evidence="1" id="KW-1133">Transmembrane helix</keyword>
<evidence type="ECO:0000313" key="2">
    <source>
        <dbReference type="EMBL" id="PWJ95913.1"/>
    </source>
</evidence>
<dbReference type="Proteomes" id="UP000245921">
    <property type="component" value="Unassembled WGS sequence"/>
</dbReference>
<keyword evidence="3" id="KW-1185">Reference proteome</keyword>
<sequence length="272" mass="31921">MRAIIGLLILLIGVLLLTGFFNTGILFRMIFNFFRLWPIFFVFIGISILSSIKGLRWMKYVNYLLGIFFAIYIVFMPLESRFFDFNSENRNFEILNTESKNVDIDIDYPSVVLAIEVKDIDQISIEYDSDDLKPDIKILNDKIKIDYDDNFLKGTNRYITLVLPKDKNYKIDIDSAYADLRVKDNYSSINEIHFDTAITRLYYENQGDMKYLKLISNSAIFKADIDVLENTRYDYNKSTAIFTRNINGMNRDRDMPQLYLDINTAISNIDIY</sequence>
<protein>
    <recommendedName>
        <fullName evidence="4">DUF5668 domain-containing protein</fullName>
    </recommendedName>
</protein>
<feature type="transmembrane region" description="Helical" evidence="1">
    <location>
        <begin position="60"/>
        <end position="78"/>
    </location>
</feature>
<gene>
    <name evidence="2" type="ORF">C7380_10391</name>
</gene>
<dbReference type="RefSeq" id="WP_109604030.1">
    <property type="nucleotide sequence ID" value="NZ_QGGI01000003.1"/>
</dbReference>
<evidence type="ECO:0000313" key="3">
    <source>
        <dbReference type="Proteomes" id="UP000245921"/>
    </source>
</evidence>